<dbReference type="PROSITE" id="PS50089">
    <property type="entry name" value="ZF_RING_2"/>
    <property type="match status" value="1"/>
</dbReference>
<keyword evidence="1" id="KW-0479">Metal-binding</keyword>
<dbReference type="Ensembl" id="ENSPLAT00000028153.1">
    <property type="protein sequence ID" value="ENSPLAP00000018620.1"/>
    <property type="gene ID" value="ENSPLAG00000023339.1"/>
</dbReference>
<dbReference type="PROSITE" id="PS00518">
    <property type="entry name" value="ZF_RING_1"/>
    <property type="match status" value="1"/>
</dbReference>
<dbReference type="PANTHER" id="PTHR25465">
    <property type="entry name" value="B-BOX DOMAIN CONTAINING"/>
    <property type="match status" value="1"/>
</dbReference>
<dbReference type="Pfam" id="PF15227">
    <property type="entry name" value="zf-C3HC4_4"/>
    <property type="match status" value="1"/>
</dbReference>
<evidence type="ECO:0000256" key="1">
    <source>
        <dbReference type="ARBA" id="ARBA00022723"/>
    </source>
</evidence>
<dbReference type="InterPro" id="IPR013083">
    <property type="entry name" value="Znf_RING/FYVE/PHD"/>
</dbReference>
<dbReference type="InterPro" id="IPR017907">
    <property type="entry name" value="Znf_RING_CS"/>
</dbReference>
<dbReference type="InterPro" id="IPR001841">
    <property type="entry name" value="Znf_RING"/>
</dbReference>
<organism evidence="6 7">
    <name type="scientific">Poecilia latipinna</name>
    <name type="common">sailfin molly</name>
    <dbReference type="NCBI Taxonomy" id="48699"/>
    <lineage>
        <taxon>Eukaryota</taxon>
        <taxon>Metazoa</taxon>
        <taxon>Chordata</taxon>
        <taxon>Craniata</taxon>
        <taxon>Vertebrata</taxon>
        <taxon>Euteleostomi</taxon>
        <taxon>Actinopterygii</taxon>
        <taxon>Neopterygii</taxon>
        <taxon>Teleostei</taxon>
        <taxon>Neoteleostei</taxon>
        <taxon>Acanthomorphata</taxon>
        <taxon>Ovalentaria</taxon>
        <taxon>Atherinomorphae</taxon>
        <taxon>Cyprinodontiformes</taxon>
        <taxon>Poeciliidae</taxon>
        <taxon>Poeciliinae</taxon>
        <taxon>Poecilia</taxon>
    </lineage>
</organism>
<dbReference type="PANTHER" id="PTHR25465:SF5">
    <property type="entry name" value="E3 UBIQUITIN_ISG15 LIGASE TRIM25-RELATED"/>
    <property type="match status" value="1"/>
</dbReference>
<dbReference type="Proteomes" id="UP000261500">
    <property type="component" value="Unplaced"/>
</dbReference>
<dbReference type="Gene3D" id="3.30.40.10">
    <property type="entry name" value="Zinc/RING finger domain, C3HC4 (zinc finger)"/>
    <property type="match status" value="1"/>
</dbReference>
<keyword evidence="2 4" id="KW-0863">Zinc-finger</keyword>
<name>A0A3B3UYU9_9TELE</name>
<feature type="domain" description="RING-type" evidence="5">
    <location>
        <begin position="10"/>
        <end position="52"/>
    </location>
</feature>
<evidence type="ECO:0000259" key="5">
    <source>
        <dbReference type="PROSITE" id="PS50089"/>
    </source>
</evidence>
<dbReference type="InterPro" id="IPR051051">
    <property type="entry name" value="E3_ubiq-ligase_TRIM/RNF"/>
</dbReference>
<reference evidence="6" key="2">
    <citation type="submission" date="2025-09" db="UniProtKB">
        <authorList>
            <consortium name="Ensembl"/>
        </authorList>
    </citation>
    <scope>IDENTIFICATION</scope>
</reference>
<protein>
    <recommendedName>
        <fullName evidence="5">RING-type domain-containing protein</fullName>
    </recommendedName>
</protein>
<dbReference type="GO" id="GO:0008270">
    <property type="term" value="F:zinc ion binding"/>
    <property type="evidence" value="ECO:0007669"/>
    <property type="project" value="UniProtKB-KW"/>
</dbReference>
<dbReference type="GeneTree" id="ENSGT01150000286922"/>
<evidence type="ECO:0000256" key="2">
    <source>
        <dbReference type="ARBA" id="ARBA00022771"/>
    </source>
</evidence>
<evidence type="ECO:0000313" key="6">
    <source>
        <dbReference type="Ensembl" id="ENSPLAP00000018620.1"/>
    </source>
</evidence>
<keyword evidence="7" id="KW-1185">Reference proteome</keyword>
<keyword evidence="3" id="KW-0862">Zinc</keyword>
<dbReference type="SUPFAM" id="SSF57850">
    <property type="entry name" value="RING/U-box"/>
    <property type="match status" value="1"/>
</dbReference>
<accession>A0A3B3UYU9</accession>
<evidence type="ECO:0000256" key="3">
    <source>
        <dbReference type="ARBA" id="ARBA00022833"/>
    </source>
</evidence>
<evidence type="ECO:0000313" key="7">
    <source>
        <dbReference type="Proteomes" id="UP000261500"/>
    </source>
</evidence>
<sequence length="94" mass="10818">ITTYVDSLSCSICLDLLTDPVTIPCGHSYCMNCIQHHWDEDQRRIHSCPQCRKAFIPRPGLEKNFFTILAELVDDLKKTGHQGGRNWLFHLDFG</sequence>
<dbReference type="AlphaFoldDB" id="A0A3B3UYU9"/>
<reference evidence="6" key="1">
    <citation type="submission" date="2025-08" db="UniProtKB">
        <authorList>
            <consortium name="Ensembl"/>
        </authorList>
    </citation>
    <scope>IDENTIFICATION</scope>
</reference>
<dbReference type="SMART" id="SM00184">
    <property type="entry name" value="RING"/>
    <property type="match status" value="1"/>
</dbReference>
<evidence type="ECO:0000256" key="4">
    <source>
        <dbReference type="PROSITE-ProRule" id="PRU00175"/>
    </source>
</evidence>
<proteinExistence type="predicted"/>